<dbReference type="InterPro" id="IPR011152">
    <property type="entry name" value="Pesterase_MJ0912"/>
</dbReference>
<dbReference type="InterPro" id="IPR029052">
    <property type="entry name" value="Metallo-depent_PP-like"/>
</dbReference>
<dbReference type="PIRSF" id="PIRSF000883">
    <property type="entry name" value="Pesterase_MJ0912"/>
    <property type="match status" value="1"/>
</dbReference>
<sequence>MRLALLADVHANLEALRACLAHARAEGAEAHAFAGDLVGYGADPVAVLEIVAEHAARGAMVVRGNHDQAAIDGLTGSMDPAAAEAIAWTRARLGPAERAFLEGLPLVARQGELALVHASADRPADWTYVTDPWRAAQSLAAAGATWVYCGHVHQPALYYAGAGGRVLPFTPVPEVAIPVPGHRRWLAVIGSAGQPRDGIAAACYALADLARGTLTFHRVPYDVAGAAARIRAAGLPERLAARLERGR</sequence>
<evidence type="ECO:0000313" key="4">
    <source>
        <dbReference type="Proteomes" id="UP001162734"/>
    </source>
</evidence>
<gene>
    <name evidence="3" type="ORF">AMPC_34690</name>
</gene>
<comment type="similarity">
    <text evidence="1">Belongs to the metallophosphoesterase superfamily. YfcE family.</text>
</comment>
<name>A0ABN6NBD3_9BACT</name>
<evidence type="ECO:0000259" key="2">
    <source>
        <dbReference type="Pfam" id="PF12850"/>
    </source>
</evidence>
<dbReference type="PANTHER" id="PTHR42850:SF2">
    <property type="entry name" value="BLL5683 PROTEIN"/>
    <property type="match status" value="1"/>
</dbReference>
<evidence type="ECO:0000313" key="3">
    <source>
        <dbReference type="EMBL" id="BDG10356.1"/>
    </source>
</evidence>
<dbReference type="PANTHER" id="PTHR42850">
    <property type="entry name" value="METALLOPHOSPHOESTERASE"/>
    <property type="match status" value="1"/>
</dbReference>
<dbReference type="EMBL" id="AP025592">
    <property type="protein sequence ID" value="BDG10356.1"/>
    <property type="molecule type" value="Genomic_DNA"/>
</dbReference>
<feature type="domain" description="Calcineurin-like phosphoesterase" evidence="2">
    <location>
        <begin position="1"/>
        <end position="210"/>
    </location>
</feature>
<dbReference type="Proteomes" id="UP001162734">
    <property type="component" value="Chromosome"/>
</dbReference>
<accession>A0ABN6NBD3</accession>
<keyword evidence="4" id="KW-1185">Reference proteome</keyword>
<dbReference type="InterPro" id="IPR024654">
    <property type="entry name" value="Calcineurin-like_PHP_lpxH"/>
</dbReference>
<reference evidence="4" key="1">
    <citation type="journal article" date="2022" name="Int. J. Syst. Evol. Microbiol.">
        <title>Anaeromyxobacter oryzae sp. nov., Anaeromyxobacter diazotrophicus sp. nov. and Anaeromyxobacter paludicola sp. nov., isolated from paddy soils.</title>
        <authorList>
            <person name="Itoh H."/>
            <person name="Xu Z."/>
            <person name="Mise K."/>
            <person name="Masuda Y."/>
            <person name="Ushijima N."/>
            <person name="Hayakawa C."/>
            <person name="Shiratori Y."/>
            <person name="Senoo K."/>
        </authorList>
    </citation>
    <scope>NUCLEOTIDE SEQUENCE [LARGE SCALE GENOMIC DNA]</scope>
    <source>
        <strain evidence="4">Red630</strain>
    </source>
</reference>
<dbReference type="RefSeq" id="WP_248342807.1">
    <property type="nucleotide sequence ID" value="NZ_AP025592.1"/>
</dbReference>
<dbReference type="SUPFAM" id="SSF56300">
    <property type="entry name" value="Metallo-dependent phosphatases"/>
    <property type="match status" value="1"/>
</dbReference>
<evidence type="ECO:0000256" key="1">
    <source>
        <dbReference type="ARBA" id="ARBA00008950"/>
    </source>
</evidence>
<dbReference type="CDD" id="cd00838">
    <property type="entry name" value="MPP_superfamily"/>
    <property type="match status" value="1"/>
</dbReference>
<protein>
    <submittedName>
        <fullName evidence="3">Metallophosphoesterase</fullName>
    </submittedName>
</protein>
<dbReference type="Pfam" id="PF12850">
    <property type="entry name" value="Metallophos_2"/>
    <property type="match status" value="1"/>
</dbReference>
<proteinExistence type="inferred from homology"/>
<dbReference type="InterPro" id="IPR050126">
    <property type="entry name" value="Ap4A_hydrolase"/>
</dbReference>
<organism evidence="3 4">
    <name type="scientific">Anaeromyxobacter paludicola</name>
    <dbReference type="NCBI Taxonomy" id="2918171"/>
    <lineage>
        <taxon>Bacteria</taxon>
        <taxon>Pseudomonadati</taxon>
        <taxon>Myxococcota</taxon>
        <taxon>Myxococcia</taxon>
        <taxon>Myxococcales</taxon>
        <taxon>Cystobacterineae</taxon>
        <taxon>Anaeromyxobacteraceae</taxon>
        <taxon>Anaeromyxobacter</taxon>
    </lineage>
</organism>
<dbReference type="Gene3D" id="3.60.21.10">
    <property type="match status" value="1"/>
</dbReference>